<keyword evidence="2" id="KW-1185">Reference proteome</keyword>
<dbReference type="Proteomes" id="UP000887569">
    <property type="component" value="Unplaced"/>
</dbReference>
<reference evidence="3" key="1">
    <citation type="submission" date="2022-11" db="UniProtKB">
        <authorList>
            <consortium name="WormBaseParasite"/>
        </authorList>
    </citation>
    <scope>IDENTIFICATION</scope>
</reference>
<feature type="compositionally biased region" description="Polar residues" evidence="1">
    <location>
        <begin position="39"/>
        <end position="49"/>
    </location>
</feature>
<sequence>MLPSIPSRRRIGHHPHIEGSIPLSTAIHRRSPRRVEQPNPFSSADSQNAQEKRMHGSRTHLRRLWQQRTQLIEPRLHRQVGPAELDHAVRQRQTDHPYRSVDQQMLRASRRFQPAGKLSKGLWQIATTMYRGKGKGNSHLRNDAKPVFRPRRSVPYAAIEAVEQELSRARKSNHHPESGLLVVGSS</sequence>
<proteinExistence type="predicted"/>
<dbReference type="WBParaSite" id="PgE379_g002_t01">
    <property type="protein sequence ID" value="PgE379_g002_t01"/>
    <property type="gene ID" value="PgE379_g002"/>
</dbReference>
<protein>
    <submittedName>
        <fullName evidence="3">Uncharacterized protein</fullName>
    </submittedName>
</protein>
<evidence type="ECO:0000256" key="1">
    <source>
        <dbReference type="SAM" id="MobiDB-lite"/>
    </source>
</evidence>
<feature type="region of interest" description="Disordered" evidence="1">
    <location>
        <begin position="167"/>
        <end position="186"/>
    </location>
</feature>
<evidence type="ECO:0000313" key="3">
    <source>
        <dbReference type="WBParaSite" id="PgE379_g002_t01"/>
    </source>
</evidence>
<evidence type="ECO:0000313" key="2">
    <source>
        <dbReference type="Proteomes" id="UP000887569"/>
    </source>
</evidence>
<name>A0A915A5E4_PARUN</name>
<accession>A0A915A5E4</accession>
<feature type="region of interest" description="Disordered" evidence="1">
    <location>
        <begin position="1"/>
        <end position="58"/>
    </location>
</feature>
<dbReference type="AlphaFoldDB" id="A0A915A5E4"/>
<organism evidence="2 3">
    <name type="scientific">Parascaris univalens</name>
    <name type="common">Nematode worm</name>
    <dbReference type="NCBI Taxonomy" id="6257"/>
    <lineage>
        <taxon>Eukaryota</taxon>
        <taxon>Metazoa</taxon>
        <taxon>Ecdysozoa</taxon>
        <taxon>Nematoda</taxon>
        <taxon>Chromadorea</taxon>
        <taxon>Rhabditida</taxon>
        <taxon>Spirurina</taxon>
        <taxon>Ascaridomorpha</taxon>
        <taxon>Ascaridoidea</taxon>
        <taxon>Ascarididae</taxon>
        <taxon>Parascaris</taxon>
    </lineage>
</organism>